<proteinExistence type="predicted"/>
<protein>
    <recommendedName>
        <fullName evidence="4">Tripartite tricarboxylate transporter TctB family protein</fullName>
    </recommendedName>
</protein>
<dbReference type="RefSeq" id="WP_211855773.1">
    <property type="nucleotide sequence ID" value="NZ_JAAGBB010000045.1"/>
</dbReference>
<feature type="transmembrane region" description="Helical" evidence="1">
    <location>
        <begin position="165"/>
        <end position="184"/>
    </location>
</feature>
<dbReference type="Proteomes" id="UP001196870">
    <property type="component" value="Unassembled WGS sequence"/>
</dbReference>
<name>A0ABS5F629_9PROT</name>
<accession>A0ABS5F629</accession>
<evidence type="ECO:0000313" key="3">
    <source>
        <dbReference type="Proteomes" id="UP001196870"/>
    </source>
</evidence>
<evidence type="ECO:0008006" key="4">
    <source>
        <dbReference type="Google" id="ProtNLM"/>
    </source>
</evidence>
<dbReference type="EMBL" id="JAAGBB010000045">
    <property type="protein sequence ID" value="MBR0667999.1"/>
    <property type="molecule type" value="Genomic_DNA"/>
</dbReference>
<feature type="transmembrane region" description="Helical" evidence="1">
    <location>
        <begin position="135"/>
        <end position="159"/>
    </location>
</feature>
<organism evidence="2 3">
    <name type="scientific">Plastoroseomonas hellenica</name>
    <dbReference type="NCBI Taxonomy" id="2687306"/>
    <lineage>
        <taxon>Bacteria</taxon>
        <taxon>Pseudomonadati</taxon>
        <taxon>Pseudomonadota</taxon>
        <taxon>Alphaproteobacteria</taxon>
        <taxon>Acetobacterales</taxon>
        <taxon>Acetobacteraceae</taxon>
        <taxon>Plastoroseomonas</taxon>
    </lineage>
</organism>
<comment type="caution">
    <text evidence="2">The sequence shown here is derived from an EMBL/GenBank/DDBJ whole genome shotgun (WGS) entry which is preliminary data.</text>
</comment>
<feature type="transmembrane region" description="Helical" evidence="1">
    <location>
        <begin position="44"/>
        <end position="62"/>
    </location>
</feature>
<feature type="transmembrane region" description="Helical" evidence="1">
    <location>
        <begin position="105"/>
        <end position="123"/>
    </location>
</feature>
<sequence length="198" mass="21787">MKINTKDLLSGAILILLAVVGYWLNQEHALGNARRMGPGYMPMLTFWILGGLGLAVFLIALFSGPNPLDKWTKLEILAVPLAIAVFFITYFVFDALKLFTGNYYVLGSAMFVGCVVLAVAPGWRPLGLVHAGFALFGLMLEQFGLMLALVGCIVVASLADPDHRPKGVIGMIIFLCALCWWVFIKELDIRVPVWPQFL</sequence>
<feature type="transmembrane region" description="Helical" evidence="1">
    <location>
        <begin position="7"/>
        <end position="24"/>
    </location>
</feature>
<keyword evidence="1" id="KW-1133">Transmembrane helix</keyword>
<gene>
    <name evidence="2" type="ORF">GXW71_26830</name>
</gene>
<keyword evidence="1" id="KW-0812">Transmembrane</keyword>
<evidence type="ECO:0000313" key="2">
    <source>
        <dbReference type="EMBL" id="MBR0667999.1"/>
    </source>
</evidence>
<feature type="transmembrane region" description="Helical" evidence="1">
    <location>
        <begin position="74"/>
        <end position="93"/>
    </location>
</feature>
<reference evidence="3" key="1">
    <citation type="journal article" date="2021" name="Syst. Appl. Microbiol.">
        <title>Roseomonas hellenica sp. nov., isolated from roots of wild-growing Alkanna tinctoria.</title>
        <authorList>
            <person name="Rat A."/>
            <person name="Naranjo H.D."/>
            <person name="Lebbe L."/>
            <person name="Cnockaert M."/>
            <person name="Krigas N."/>
            <person name="Grigoriadou K."/>
            <person name="Maloupa E."/>
            <person name="Willems A."/>
        </authorList>
    </citation>
    <scope>NUCLEOTIDE SEQUENCE [LARGE SCALE GENOMIC DNA]</scope>
    <source>
        <strain evidence="3">LMG 31523</strain>
    </source>
</reference>
<evidence type="ECO:0000256" key="1">
    <source>
        <dbReference type="SAM" id="Phobius"/>
    </source>
</evidence>
<keyword evidence="3" id="KW-1185">Reference proteome</keyword>
<keyword evidence="1" id="KW-0472">Membrane</keyword>